<dbReference type="PANTHER" id="PTHR22142:SF2">
    <property type="entry name" value="KINETOCHORE PROTEIN SPC24"/>
    <property type="match status" value="1"/>
</dbReference>
<feature type="coiled-coil region" evidence="11">
    <location>
        <begin position="96"/>
        <end position="123"/>
    </location>
</feature>
<keyword evidence="2 10" id="KW-0158">Chromosome</keyword>
<dbReference type="Proteomes" id="UP000006790">
    <property type="component" value="Chromosome 6"/>
</dbReference>
<keyword evidence="4 10" id="KW-0498">Mitosis</keyword>
<keyword evidence="7 10" id="KW-0539">Nucleus</keyword>
<evidence type="ECO:0000256" key="6">
    <source>
        <dbReference type="ARBA" id="ARBA00023054"/>
    </source>
</evidence>
<accession>G8JV11</accession>
<dbReference type="OrthoDB" id="3344830at2759"/>
<evidence type="ECO:0000256" key="7">
    <source>
        <dbReference type="ARBA" id="ARBA00023242"/>
    </source>
</evidence>
<dbReference type="GeneID" id="11472192"/>
<evidence type="ECO:0000256" key="10">
    <source>
        <dbReference type="RuleBase" id="RU368011"/>
    </source>
</evidence>
<dbReference type="GO" id="GO:0031262">
    <property type="term" value="C:Ndc80 complex"/>
    <property type="evidence" value="ECO:0007669"/>
    <property type="project" value="EnsemblFungi"/>
</dbReference>
<evidence type="ECO:0000256" key="2">
    <source>
        <dbReference type="ARBA" id="ARBA00022454"/>
    </source>
</evidence>
<evidence type="ECO:0000256" key="1">
    <source>
        <dbReference type="ARBA" id="ARBA00007804"/>
    </source>
</evidence>
<dbReference type="GO" id="GO:0031134">
    <property type="term" value="P:sister chromatid biorientation"/>
    <property type="evidence" value="ECO:0007669"/>
    <property type="project" value="EnsemblFungi"/>
</dbReference>
<name>G8JV11_ERECY</name>
<evidence type="ECO:0000256" key="5">
    <source>
        <dbReference type="ARBA" id="ARBA00022838"/>
    </source>
</evidence>
<evidence type="ECO:0000313" key="12">
    <source>
        <dbReference type="EMBL" id="AET40490.1"/>
    </source>
</evidence>
<comment type="subunit">
    <text evidence="10">Component of the NDC80 complex.</text>
</comment>
<dbReference type="CDD" id="cd11565">
    <property type="entry name" value="RWD_Spc24"/>
    <property type="match status" value="1"/>
</dbReference>
<dbReference type="HOGENOM" id="CLU_095757_0_0_1"/>
<dbReference type="SUPFAM" id="SSF143026">
    <property type="entry name" value="Kinetochore globular domain"/>
    <property type="match status" value="1"/>
</dbReference>
<sequence>MPSNGTAADVLENPAELLRQTRQNFSISHDLQLLSASEENLKRISHRTQQLQSKSAQELSFLQSQLNERSKAMDAIRATQASESQHLNTLMQSQELITLSKDLEQLENQIIEIRNELDQGMSQLLQSSDISTASSIADIEKETQKALQSPEVQTNLLKLQLFSSLGVLLDTEHNQALIERGDNAGIDTITLEDSSLSPYFRTKYVWDRL</sequence>
<dbReference type="KEGG" id="erc:Ecym_6094"/>
<dbReference type="eggNOG" id="ENOG502S3GS">
    <property type="taxonomic scope" value="Eukaryota"/>
</dbReference>
<dbReference type="InParanoid" id="G8JV11"/>
<dbReference type="GO" id="GO:0005634">
    <property type="term" value="C:nucleus"/>
    <property type="evidence" value="ECO:0007669"/>
    <property type="project" value="UniProtKB-SubCell"/>
</dbReference>
<comment type="subcellular location">
    <subcellularLocation>
        <location evidence="10">Nucleus</location>
    </subcellularLocation>
    <subcellularLocation>
        <location evidence="10">Chromosome</location>
        <location evidence="10">Centromere</location>
        <location evidence="10">Kinetochore</location>
    </subcellularLocation>
</comment>
<dbReference type="GO" id="GO:0098653">
    <property type="term" value="P:centromere clustering"/>
    <property type="evidence" value="ECO:0007669"/>
    <property type="project" value="EnsemblFungi"/>
</dbReference>
<dbReference type="GO" id="GO:0042802">
    <property type="term" value="F:identical protein binding"/>
    <property type="evidence" value="ECO:0007669"/>
    <property type="project" value="EnsemblFungi"/>
</dbReference>
<protein>
    <recommendedName>
        <fullName evidence="10">Kinetochore protein Spc24</fullName>
    </recommendedName>
</protein>
<evidence type="ECO:0000313" key="13">
    <source>
        <dbReference type="Proteomes" id="UP000006790"/>
    </source>
</evidence>
<dbReference type="InterPro" id="IPR038066">
    <property type="entry name" value="Spc24_Fungi_globular_sf"/>
</dbReference>
<dbReference type="Pfam" id="PF08286">
    <property type="entry name" value="Spc24"/>
    <property type="match status" value="1"/>
</dbReference>
<dbReference type="FunCoup" id="G8JV11">
    <property type="interactions" value="146"/>
</dbReference>
<dbReference type="PANTHER" id="PTHR22142">
    <property type="match status" value="1"/>
</dbReference>
<evidence type="ECO:0000256" key="4">
    <source>
        <dbReference type="ARBA" id="ARBA00022776"/>
    </source>
</evidence>
<gene>
    <name evidence="12" type="ordered locus">Ecym_6094</name>
</gene>
<evidence type="ECO:0000256" key="8">
    <source>
        <dbReference type="ARBA" id="ARBA00023306"/>
    </source>
</evidence>
<dbReference type="EMBL" id="CP002502">
    <property type="protein sequence ID" value="AET40490.1"/>
    <property type="molecule type" value="Genomic_DNA"/>
</dbReference>
<keyword evidence="6 11" id="KW-0175">Coiled coil</keyword>
<keyword evidence="3 10" id="KW-0132">Cell division</keyword>
<evidence type="ECO:0000256" key="11">
    <source>
        <dbReference type="SAM" id="Coils"/>
    </source>
</evidence>
<comment type="function">
    <text evidence="10">Acts as a component of the essential kinetochore-associated NDC80 complex, which is required for chromosome segregation and spindle checkpoint activity.</text>
</comment>
<organism evidence="12 13">
    <name type="scientific">Eremothecium cymbalariae (strain CBS 270.75 / DBVPG 7215 / KCTC 17166 / NRRL Y-17582)</name>
    <name type="common">Yeast</name>
    <dbReference type="NCBI Taxonomy" id="931890"/>
    <lineage>
        <taxon>Eukaryota</taxon>
        <taxon>Fungi</taxon>
        <taxon>Dikarya</taxon>
        <taxon>Ascomycota</taxon>
        <taxon>Saccharomycotina</taxon>
        <taxon>Saccharomycetes</taxon>
        <taxon>Saccharomycetales</taxon>
        <taxon>Saccharomycetaceae</taxon>
        <taxon>Eremothecium</taxon>
    </lineage>
</organism>
<dbReference type="InterPro" id="IPR013252">
    <property type="entry name" value="Ndc80_Spc24"/>
</dbReference>
<dbReference type="AlphaFoldDB" id="G8JV11"/>
<proteinExistence type="inferred from homology"/>
<evidence type="ECO:0000256" key="9">
    <source>
        <dbReference type="ARBA" id="ARBA00023328"/>
    </source>
</evidence>
<keyword evidence="8 10" id="KW-0131">Cell cycle</keyword>
<dbReference type="STRING" id="931890.G8JV11"/>
<comment type="similarity">
    <text evidence="1 10">Belongs to the SPC24 family.</text>
</comment>
<dbReference type="OMA" id="ENMPPNA"/>
<reference evidence="13" key="1">
    <citation type="journal article" date="2012" name="G3 (Bethesda)">
        <title>Pichia sorbitophila, an interspecies yeast hybrid reveals early steps of genome resolution following polyploidization.</title>
        <authorList>
            <person name="Leh Louis V."/>
            <person name="Despons L."/>
            <person name="Friedrich A."/>
            <person name="Martin T."/>
            <person name="Durrens P."/>
            <person name="Casaregola S."/>
            <person name="Neuveglise C."/>
            <person name="Fairhead C."/>
            <person name="Marck C."/>
            <person name="Cruz J.A."/>
            <person name="Straub M.L."/>
            <person name="Kugler V."/>
            <person name="Sacerdot C."/>
            <person name="Uzunov Z."/>
            <person name="Thierry A."/>
            <person name="Weiss S."/>
            <person name="Bleykasten C."/>
            <person name="De Montigny J."/>
            <person name="Jacques N."/>
            <person name="Jung P."/>
            <person name="Lemaire M."/>
            <person name="Mallet S."/>
            <person name="Morel G."/>
            <person name="Richard G.F."/>
            <person name="Sarkar A."/>
            <person name="Savel G."/>
            <person name="Schacherer J."/>
            <person name="Seret M.L."/>
            <person name="Talla E."/>
            <person name="Samson G."/>
            <person name="Jubin C."/>
            <person name="Poulain J."/>
            <person name="Vacherie B."/>
            <person name="Barbe V."/>
            <person name="Pelletier E."/>
            <person name="Sherman D.J."/>
            <person name="Westhof E."/>
            <person name="Weissenbach J."/>
            <person name="Baret P.V."/>
            <person name="Wincker P."/>
            <person name="Gaillardin C."/>
            <person name="Dujon B."/>
            <person name="Souciet J.L."/>
        </authorList>
    </citation>
    <scope>NUCLEOTIDE SEQUENCE [LARGE SCALE GENOMIC DNA]</scope>
    <source>
        <strain evidence="13">CBS 270.75 / DBVPG 7215 / KCTC 17166 / NRRL Y-17582</strain>
    </source>
</reference>
<keyword evidence="13" id="KW-1185">Reference proteome</keyword>
<keyword evidence="5 10" id="KW-0995">Kinetochore</keyword>
<dbReference type="GO" id="GO:0008017">
    <property type="term" value="F:microtubule binding"/>
    <property type="evidence" value="ECO:0007669"/>
    <property type="project" value="TreeGrafter"/>
</dbReference>
<dbReference type="RefSeq" id="XP_003647307.1">
    <property type="nucleotide sequence ID" value="XM_003647259.1"/>
</dbReference>
<keyword evidence="9 10" id="KW-0137">Centromere</keyword>
<evidence type="ECO:0000256" key="3">
    <source>
        <dbReference type="ARBA" id="ARBA00022618"/>
    </source>
</evidence>
<dbReference type="Gene3D" id="3.30.160.430">
    <property type="match status" value="1"/>
</dbReference>
<dbReference type="GO" id="GO:0051301">
    <property type="term" value="P:cell division"/>
    <property type="evidence" value="ECO:0007669"/>
    <property type="project" value="UniProtKB-UniRule"/>
</dbReference>